<gene>
    <name evidence="2" type="ORF">EVAR_19786_1</name>
</gene>
<reference evidence="2 3" key="1">
    <citation type="journal article" date="2019" name="Commun. Biol.">
        <title>The bagworm genome reveals a unique fibroin gene that provides high tensile strength.</title>
        <authorList>
            <person name="Kono N."/>
            <person name="Nakamura H."/>
            <person name="Ohtoshi R."/>
            <person name="Tomita M."/>
            <person name="Numata K."/>
            <person name="Arakawa K."/>
        </authorList>
    </citation>
    <scope>NUCLEOTIDE SEQUENCE [LARGE SCALE GENOMIC DNA]</scope>
</reference>
<proteinExistence type="predicted"/>
<feature type="compositionally biased region" description="Basic and acidic residues" evidence="1">
    <location>
        <begin position="1"/>
        <end position="12"/>
    </location>
</feature>
<feature type="region of interest" description="Disordered" evidence="1">
    <location>
        <begin position="70"/>
        <end position="100"/>
    </location>
</feature>
<keyword evidence="3" id="KW-1185">Reference proteome</keyword>
<evidence type="ECO:0000256" key="1">
    <source>
        <dbReference type="SAM" id="MobiDB-lite"/>
    </source>
</evidence>
<comment type="caution">
    <text evidence="2">The sequence shown here is derived from an EMBL/GenBank/DDBJ whole genome shotgun (WGS) entry which is preliminary data.</text>
</comment>
<dbReference type="Proteomes" id="UP000299102">
    <property type="component" value="Unassembled WGS sequence"/>
</dbReference>
<feature type="compositionally biased region" description="Basic and acidic residues" evidence="1">
    <location>
        <begin position="90"/>
        <end position="100"/>
    </location>
</feature>
<dbReference type="EMBL" id="BGZK01000211">
    <property type="protein sequence ID" value="GBP28744.1"/>
    <property type="molecule type" value="Genomic_DNA"/>
</dbReference>
<dbReference type="AlphaFoldDB" id="A0A4C1USG1"/>
<protein>
    <submittedName>
        <fullName evidence="2">Uncharacterized protein</fullName>
    </submittedName>
</protein>
<organism evidence="2 3">
    <name type="scientific">Eumeta variegata</name>
    <name type="common">Bagworm moth</name>
    <name type="synonym">Eumeta japonica</name>
    <dbReference type="NCBI Taxonomy" id="151549"/>
    <lineage>
        <taxon>Eukaryota</taxon>
        <taxon>Metazoa</taxon>
        <taxon>Ecdysozoa</taxon>
        <taxon>Arthropoda</taxon>
        <taxon>Hexapoda</taxon>
        <taxon>Insecta</taxon>
        <taxon>Pterygota</taxon>
        <taxon>Neoptera</taxon>
        <taxon>Endopterygota</taxon>
        <taxon>Lepidoptera</taxon>
        <taxon>Glossata</taxon>
        <taxon>Ditrysia</taxon>
        <taxon>Tineoidea</taxon>
        <taxon>Psychidae</taxon>
        <taxon>Oiketicinae</taxon>
        <taxon>Eumeta</taxon>
    </lineage>
</organism>
<accession>A0A4C1USG1</accession>
<sequence>MPPVRQDRDTPICRKSSSGDSGRAPGGTVHSTYAIGYTRGSIAPRAGGTPGGIILDSPGAALAGRLFRFPGRDKQDDFPISETESSGTRRYPDRYHKTAA</sequence>
<name>A0A4C1USG1_EUMVA</name>
<evidence type="ECO:0000313" key="3">
    <source>
        <dbReference type="Proteomes" id="UP000299102"/>
    </source>
</evidence>
<evidence type="ECO:0000313" key="2">
    <source>
        <dbReference type="EMBL" id="GBP28744.1"/>
    </source>
</evidence>
<feature type="region of interest" description="Disordered" evidence="1">
    <location>
        <begin position="1"/>
        <end position="30"/>
    </location>
</feature>